<dbReference type="PROSITE" id="PS51257">
    <property type="entry name" value="PROKAR_LIPOPROTEIN"/>
    <property type="match status" value="1"/>
</dbReference>
<gene>
    <name evidence="1" type="ORF">SAMN04490243_2689</name>
</gene>
<organism evidence="1 2">
    <name type="scientific">Robiginitalea myxolifaciens</name>
    <dbReference type="NCBI Taxonomy" id="400055"/>
    <lineage>
        <taxon>Bacteria</taxon>
        <taxon>Pseudomonadati</taxon>
        <taxon>Bacteroidota</taxon>
        <taxon>Flavobacteriia</taxon>
        <taxon>Flavobacteriales</taxon>
        <taxon>Flavobacteriaceae</taxon>
        <taxon>Robiginitalea</taxon>
    </lineage>
</organism>
<evidence type="ECO:0000313" key="1">
    <source>
        <dbReference type="EMBL" id="SFR53257.1"/>
    </source>
</evidence>
<dbReference type="STRING" id="400055.SAMN04490243_2689"/>
<protein>
    <submittedName>
        <fullName evidence="1">Uncharacterized protein</fullName>
    </submittedName>
</protein>
<dbReference type="Proteomes" id="UP000199534">
    <property type="component" value="Unassembled WGS sequence"/>
</dbReference>
<name>A0A1I6HG77_9FLAO</name>
<dbReference type="SUPFAM" id="SSF69304">
    <property type="entry name" value="Tricorn protease N-terminal domain"/>
    <property type="match status" value="1"/>
</dbReference>
<evidence type="ECO:0000313" key="2">
    <source>
        <dbReference type="Proteomes" id="UP000199534"/>
    </source>
</evidence>
<reference evidence="1 2" key="1">
    <citation type="submission" date="2016-10" db="EMBL/GenBank/DDBJ databases">
        <authorList>
            <person name="de Groot N.N."/>
        </authorList>
    </citation>
    <scope>NUCLEOTIDE SEQUENCE [LARGE SCALE GENOMIC DNA]</scope>
    <source>
        <strain evidence="1 2">DSM 21019</strain>
    </source>
</reference>
<dbReference type="EMBL" id="FOYQ01000002">
    <property type="protein sequence ID" value="SFR53257.1"/>
    <property type="molecule type" value="Genomic_DNA"/>
</dbReference>
<keyword evidence="2" id="KW-1185">Reference proteome</keyword>
<sequence length="382" mass="42187">MLRVLPLVGCYLLLSCSKDEPETERPPASVVFELTALADTDSDFLQLDLTTDQEGTQISNLSATLMPAFLANGSREFTPDHIAFYTWEEQLSRVYLKNLQTGTLFTEIDLCDFSTENDVPKTIRSVSGSTEYVVLTYAQFPPGEPPEIRLRIFSRSTGSCQDLLIEDAGQGGVSDLLFQEDLLVVFYRSALNDLPVLRLVDLPTASPITSLNLSEDFQAASLNGDRLVLFGKDNTFGSFDITTRNFSPIREIPDFPVLQPGLFSTKFSGDRVLINYIYQQPSLFFAQPALYDLQGGFFELGGTAYLPRLQNEIEAETGDRFLFGAFDADPDSETIAIAYVKGDGSPQGGVVIADFQGNLKQIIPTPLVPEQLLIRNVRRGGN</sequence>
<accession>A0A1I6HG77</accession>
<dbReference type="AlphaFoldDB" id="A0A1I6HG77"/>
<proteinExistence type="predicted"/>